<keyword evidence="2 6" id="KW-0812">Transmembrane</keyword>
<dbReference type="GO" id="GO:0016020">
    <property type="term" value="C:membrane"/>
    <property type="evidence" value="ECO:0007669"/>
    <property type="project" value="UniProtKB-SubCell"/>
</dbReference>
<sequence length="161" mass="19493">MCWPRAWSQILLPVFLSLALIQLFISFSDHKFTKTHRNWNRRSEQIERECAEKQTCPLCTKDRRCIWCREERLCKKYCFPYSDCKFNSMFWANCRVDLFGIMMLILVALLAIGFLWYCLAYYLYMEEKEGFSSAAFRFLSGIFLLGFYWDFNDVYKLFENE</sequence>
<evidence type="ECO:0000256" key="5">
    <source>
        <dbReference type="ARBA" id="ARBA00023136"/>
    </source>
</evidence>
<feature type="transmembrane region" description="Helical" evidence="6">
    <location>
        <begin position="130"/>
        <end position="149"/>
    </location>
</feature>
<protein>
    <submittedName>
        <fullName evidence="7">Uncharacterized protein</fullName>
    </submittedName>
</protein>
<dbReference type="GO" id="GO:0006606">
    <property type="term" value="P:protein import into nucleus"/>
    <property type="evidence" value="ECO:0007669"/>
    <property type="project" value="TreeGrafter"/>
</dbReference>
<dbReference type="AlphaFoldDB" id="A0A061IHH5"/>
<dbReference type="GO" id="GO:0005634">
    <property type="term" value="C:nucleus"/>
    <property type="evidence" value="ECO:0007669"/>
    <property type="project" value="TreeGrafter"/>
</dbReference>
<dbReference type="EMBL" id="KE666025">
    <property type="protein sequence ID" value="ERE88362.1"/>
    <property type="molecule type" value="Genomic_DNA"/>
</dbReference>
<evidence type="ECO:0000256" key="2">
    <source>
        <dbReference type="ARBA" id="ARBA00022692"/>
    </source>
</evidence>
<dbReference type="Proteomes" id="UP000030759">
    <property type="component" value="Unassembled WGS sequence"/>
</dbReference>
<evidence type="ECO:0000256" key="3">
    <source>
        <dbReference type="ARBA" id="ARBA00022729"/>
    </source>
</evidence>
<dbReference type="PANTHER" id="PTHR15191">
    <property type="entry name" value="PROTEIN CBG20567"/>
    <property type="match status" value="1"/>
</dbReference>
<evidence type="ECO:0000256" key="4">
    <source>
        <dbReference type="ARBA" id="ARBA00022989"/>
    </source>
</evidence>
<comment type="subcellular location">
    <subcellularLocation>
        <location evidence="1">Membrane</location>
        <topology evidence="1">Single-pass type I membrane protein</topology>
    </subcellularLocation>
</comment>
<accession>A0A061IHH5</accession>
<keyword evidence="5 6" id="KW-0472">Membrane</keyword>
<evidence type="ECO:0000313" key="7">
    <source>
        <dbReference type="EMBL" id="ERE88362.1"/>
    </source>
</evidence>
<reference evidence="8" key="1">
    <citation type="journal article" date="2013" name="Nat. Biotechnol.">
        <title>Chinese hamster genome sequenced from sorted chromosomes.</title>
        <authorList>
            <person name="Brinkrolf K."/>
            <person name="Rupp O."/>
            <person name="Laux H."/>
            <person name="Kollin F."/>
            <person name="Ernst W."/>
            <person name="Linke B."/>
            <person name="Kofler R."/>
            <person name="Romand S."/>
            <person name="Hesse F."/>
            <person name="Budach W.E."/>
            <person name="Galosy S."/>
            <person name="Muller D."/>
            <person name="Noll T."/>
            <person name="Wienberg J."/>
            <person name="Jostock T."/>
            <person name="Leonard M."/>
            <person name="Grillari J."/>
            <person name="Tauch A."/>
            <person name="Goesmann A."/>
            <person name="Helk B."/>
            <person name="Mott J.E."/>
            <person name="Puhler A."/>
            <person name="Borth N."/>
        </authorList>
    </citation>
    <scope>NUCLEOTIDE SEQUENCE [LARGE SCALE GENOMIC DNA]</scope>
    <source>
        <strain evidence="8">17A/GY</strain>
    </source>
</reference>
<feature type="transmembrane region" description="Helical" evidence="6">
    <location>
        <begin position="98"/>
        <end position="124"/>
    </location>
</feature>
<keyword evidence="4 6" id="KW-1133">Transmembrane helix</keyword>
<dbReference type="InterPro" id="IPR052304">
    <property type="entry name" value="PTTG1IP"/>
</dbReference>
<dbReference type="PANTHER" id="PTHR15191:SF14">
    <property type="entry name" value="PITUITARY TUMOR-TRANSFORMING GENE 1 PROTEIN-INTERACTING PROTEIN"/>
    <property type="match status" value="1"/>
</dbReference>
<feature type="transmembrane region" description="Helical" evidence="6">
    <location>
        <begin position="6"/>
        <end position="27"/>
    </location>
</feature>
<organism evidence="7 8">
    <name type="scientific">Cricetulus griseus</name>
    <name type="common">Chinese hamster</name>
    <name type="synonym">Cricetulus barabensis griseus</name>
    <dbReference type="NCBI Taxonomy" id="10029"/>
    <lineage>
        <taxon>Eukaryota</taxon>
        <taxon>Metazoa</taxon>
        <taxon>Chordata</taxon>
        <taxon>Craniata</taxon>
        <taxon>Vertebrata</taxon>
        <taxon>Euteleostomi</taxon>
        <taxon>Mammalia</taxon>
        <taxon>Eutheria</taxon>
        <taxon>Euarchontoglires</taxon>
        <taxon>Glires</taxon>
        <taxon>Rodentia</taxon>
        <taxon>Myomorpha</taxon>
        <taxon>Muroidea</taxon>
        <taxon>Cricetidae</taxon>
        <taxon>Cricetinae</taxon>
        <taxon>Cricetulus</taxon>
    </lineage>
</organism>
<gene>
    <name evidence="7" type="ORF">H671_1g3127</name>
</gene>
<keyword evidence="3" id="KW-0732">Signal</keyword>
<proteinExistence type="predicted"/>
<name>A0A061IHH5_CRIGR</name>
<evidence type="ECO:0000256" key="6">
    <source>
        <dbReference type="SAM" id="Phobius"/>
    </source>
</evidence>
<dbReference type="GO" id="GO:0005737">
    <property type="term" value="C:cytoplasm"/>
    <property type="evidence" value="ECO:0007669"/>
    <property type="project" value="TreeGrafter"/>
</dbReference>
<evidence type="ECO:0000313" key="8">
    <source>
        <dbReference type="Proteomes" id="UP000030759"/>
    </source>
</evidence>
<evidence type="ECO:0000256" key="1">
    <source>
        <dbReference type="ARBA" id="ARBA00004479"/>
    </source>
</evidence>